<keyword evidence="2" id="KW-1133">Transmembrane helix</keyword>
<feature type="compositionally biased region" description="Gly residues" evidence="1">
    <location>
        <begin position="440"/>
        <end position="452"/>
    </location>
</feature>
<dbReference type="Proteomes" id="UP001165080">
    <property type="component" value="Unassembled WGS sequence"/>
</dbReference>
<protein>
    <submittedName>
        <fullName evidence="3">Uncharacterized protein</fullName>
    </submittedName>
</protein>
<keyword evidence="2" id="KW-0472">Membrane</keyword>
<dbReference type="AlphaFoldDB" id="A0A9W6F5S0"/>
<gene>
    <name evidence="3" type="primary">PLEST007405</name>
    <name evidence="3" type="ORF">PLESTB_001134700</name>
</gene>
<evidence type="ECO:0000313" key="3">
    <source>
        <dbReference type="EMBL" id="GLC56686.1"/>
    </source>
</evidence>
<feature type="compositionally biased region" description="Basic and acidic residues" evidence="1">
    <location>
        <begin position="464"/>
        <end position="480"/>
    </location>
</feature>
<reference evidence="3 4" key="1">
    <citation type="journal article" date="2023" name="Commun. Biol.">
        <title>Reorganization of the ancestral sex-determining regions during the evolution of trioecy in Pleodorina starrii.</title>
        <authorList>
            <person name="Takahashi K."/>
            <person name="Suzuki S."/>
            <person name="Kawai-Toyooka H."/>
            <person name="Yamamoto K."/>
            <person name="Hamaji T."/>
            <person name="Ootsuki R."/>
            <person name="Yamaguchi H."/>
            <person name="Kawachi M."/>
            <person name="Higashiyama T."/>
            <person name="Nozaki H."/>
        </authorList>
    </citation>
    <scope>NUCLEOTIDE SEQUENCE [LARGE SCALE GENOMIC DNA]</scope>
    <source>
        <strain evidence="3 4">NIES-4479</strain>
    </source>
</reference>
<dbReference type="OrthoDB" id="188035at2759"/>
<feature type="transmembrane region" description="Helical" evidence="2">
    <location>
        <begin position="166"/>
        <end position="188"/>
    </location>
</feature>
<comment type="caution">
    <text evidence="3">The sequence shown here is derived from an EMBL/GenBank/DDBJ whole genome shotgun (WGS) entry which is preliminary data.</text>
</comment>
<proteinExistence type="predicted"/>
<dbReference type="Gene3D" id="1.20.1530.20">
    <property type="match status" value="1"/>
</dbReference>
<keyword evidence="4" id="KW-1185">Reference proteome</keyword>
<feature type="transmembrane region" description="Helical" evidence="2">
    <location>
        <begin position="233"/>
        <end position="250"/>
    </location>
</feature>
<dbReference type="EMBL" id="BRXU01000016">
    <property type="protein sequence ID" value="GLC56686.1"/>
    <property type="molecule type" value="Genomic_DNA"/>
</dbReference>
<feature type="transmembrane region" description="Helical" evidence="2">
    <location>
        <begin position="332"/>
        <end position="354"/>
    </location>
</feature>
<feature type="region of interest" description="Disordered" evidence="1">
    <location>
        <begin position="385"/>
        <end position="496"/>
    </location>
</feature>
<feature type="transmembrane region" description="Helical" evidence="2">
    <location>
        <begin position="134"/>
        <end position="154"/>
    </location>
</feature>
<evidence type="ECO:0000313" key="4">
    <source>
        <dbReference type="Proteomes" id="UP001165080"/>
    </source>
</evidence>
<keyword evidence="2" id="KW-0812">Transmembrane</keyword>
<feature type="transmembrane region" description="Helical" evidence="2">
    <location>
        <begin position="200"/>
        <end position="221"/>
    </location>
</feature>
<organism evidence="3 4">
    <name type="scientific">Pleodorina starrii</name>
    <dbReference type="NCBI Taxonomy" id="330485"/>
    <lineage>
        <taxon>Eukaryota</taxon>
        <taxon>Viridiplantae</taxon>
        <taxon>Chlorophyta</taxon>
        <taxon>core chlorophytes</taxon>
        <taxon>Chlorophyceae</taxon>
        <taxon>CS clade</taxon>
        <taxon>Chlamydomonadales</taxon>
        <taxon>Volvocaceae</taxon>
        <taxon>Pleodorina</taxon>
    </lineage>
</organism>
<dbReference type="GO" id="GO:0005886">
    <property type="term" value="C:plasma membrane"/>
    <property type="evidence" value="ECO:0007669"/>
    <property type="project" value="TreeGrafter"/>
</dbReference>
<dbReference type="InterPro" id="IPR038770">
    <property type="entry name" value="Na+/solute_symporter_sf"/>
</dbReference>
<dbReference type="Pfam" id="PF13593">
    <property type="entry name" value="SBF_like"/>
    <property type="match status" value="1"/>
</dbReference>
<feature type="region of interest" description="Disordered" evidence="1">
    <location>
        <begin position="1"/>
        <end position="20"/>
    </location>
</feature>
<dbReference type="PANTHER" id="PTHR18640">
    <property type="entry name" value="SOLUTE CARRIER FAMILY 10 MEMBER 7"/>
    <property type="match status" value="1"/>
</dbReference>
<name>A0A9W6F5S0_9CHLO</name>
<evidence type="ECO:0000256" key="2">
    <source>
        <dbReference type="SAM" id="Phobius"/>
    </source>
</evidence>
<feature type="transmembrane region" description="Helical" evidence="2">
    <location>
        <begin position="270"/>
        <end position="292"/>
    </location>
</feature>
<accession>A0A9W6F5S0</accession>
<feature type="transmembrane region" description="Helical" evidence="2">
    <location>
        <begin position="304"/>
        <end position="326"/>
    </location>
</feature>
<dbReference type="InterPro" id="IPR016833">
    <property type="entry name" value="Put_Na-Bile_cotransptr"/>
</dbReference>
<sequence length="496" mass="51346">MGEASGSSAAAAPAADGFPPAQESRVKSFFKAAWDLILEHWFILGLGFAIGFAAAVPNFGRSGGWIAAQWSIKYGAVIIIFFLSGLSLKTRALLNVMARLHVHMFIQFICLVLTPAIGYGIARALMESSMNPDLVNGLVVAMTMPTTISTNVVFTKQSGGNEAAALVNAVIGNIIGIFVSPGWLYLYLGKSGQAPYANVIRQLAVTIIAPLIVGQVVQYVFPDHVKKAQEKINFGKVGNLMIILLVWNTFCDTFHRDISLDAKSWVPMLFLEIGLFLTFSAMCLALATFVPLKNIFRFDKSDAVAVVMCGSTKTLALGMPLITVLYGKHAHVGVISLPLIIYHASQCLIGSLYIKRLKQWVKGPSPGAWPASCWPNAGADAAAAAAGGAPGGGDAKAPLNGSDSNGSLISPGGAVSGSSSDPLALSSGGVSASRGERAAGCGGSGGGGGGPGERAPWPAPPGCDVERGEGMALVEGRDSSSRGVAAGAVPGSLQSR</sequence>
<dbReference type="PANTHER" id="PTHR18640:SF5">
    <property type="entry name" value="SODIUM_BILE ACID COTRANSPORTER 7"/>
    <property type="match status" value="1"/>
</dbReference>
<feature type="transmembrane region" description="Helical" evidence="2">
    <location>
        <begin position="67"/>
        <end position="88"/>
    </location>
</feature>
<feature type="transmembrane region" description="Helical" evidence="2">
    <location>
        <begin position="32"/>
        <end position="55"/>
    </location>
</feature>
<feature type="compositionally biased region" description="Low complexity" evidence="1">
    <location>
        <begin position="416"/>
        <end position="433"/>
    </location>
</feature>
<feature type="transmembrane region" description="Helical" evidence="2">
    <location>
        <begin position="100"/>
        <end position="122"/>
    </location>
</feature>
<evidence type="ECO:0000256" key="1">
    <source>
        <dbReference type="SAM" id="MobiDB-lite"/>
    </source>
</evidence>